<evidence type="ECO:0000256" key="2">
    <source>
        <dbReference type="ARBA" id="ARBA00023015"/>
    </source>
</evidence>
<evidence type="ECO:0000313" key="10">
    <source>
        <dbReference type="Ensembl" id="ENSNBRP00000013231.1"/>
    </source>
</evidence>
<keyword evidence="2" id="KW-0805">Transcription regulation</keyword>
<dbReference type="Gene3D" id="2.60.40.340">
    <property type="entry name" value="Rel homology domain (RHD), DNA-binding domain"/>
    <property type="match status" value="1"/>
</dbReference>
<dbReference type="Pfam" id="PF00531">
    <property type="entry name" value="Death"/>
    <property type="match status" value="1"/>
</dbReference>
<proteinExistence type="predicted"/>
<dbReference type="GO" id="GO:0005737">
    <property type="term" value="C:cytoplasm"/>
    <property type="evidence" value="ECO:0007669"/>
    <property type="project" value="InterPro"/>
</dbReference>
<dbReference type="SUPFAM" id="SSF49417">
    <property type="entry name" value="p53-like transcription factors"/>
    <property type="match status" value="1"/>
</dbReference>
<organism evidence="10 11">
    <name type="scientific">Neolamprologus brichardi</name>
    <name type="common">Fairy cichlid</name>
    <name type="synonym">Lamprologus brichardi</name>
    <dbReference type="NCBI Taxonomy" id="32507"/>
    <lineage>
        <taxon>Eukaryota</taxon>
        <taxon>Metazoa</taxon>
        <taxon>Chordata</taxon>
        <taxon>Craniata</taxon>
        <taxon>Vertebrata</taxon>
        <taxon>Euteleostomi</taxon>
        <taxon>Actinopterygii</taxon>
        <taxon>Neopterygii</taxon>
        <taxon>Teleostei</taxon>
        <taxon>Neoteleostei</taxon>
        <taxon>Acanthomorphata</taxon>
        <taxon>Ovalentaria</taxon>
        <taxon>Cichlomorphae</taxon>
        <taxon>Cichliformes</taxon>
        <taxon>Cichlidae</taxon>
        <taxon>African cichlids</taxon>
        <taxon>Pseudocrenilabrinae</taxon>
        <taxon>Lamprologini</taxon>
        <taxon>Neolamprologus</taxon>
    </lineage>
</organism>
<dbReference type="GeneTree" id="ENSGT00940000164992"/>
<dbReference type="SMART" id="SM00005">
    <property type="entry name" value="DEATH"/>
    <property type="match status" value="1"/>
</dbReference>
<reference evidence="10" key="1">
    <citation type="submission" date="2025-08" db="UniProtKB">
        <authorList>
            <consortium name="Ensembl"/>
        </authorList>
    </citation>
    <scope>IDENTIFICATION</scope>
</reference>
<evidence type="ECO:0000256" key="5">
    <source>
        <dbReference type="ARBA" id="ARBA00023163"/>
    </source>
</evidence>
<dbReference type="InterPro" id="IPR008967">
    <property type="entry name" value="p53-like_TF_DNA-bd_sf"/>
</dbReference>
<accession>A0A3Q4GVP9</accession>
<dbReference type="GO" id="GO:0007165">
    <property type="term" value="P:signal transduction"/>
    <property type="evidence" value="ECO:0007669"/>
    <property type="project" value="InterPro"/>
</dbReference>
<dbReference type="InterPro" id="IPR036770">
    <property type="entry name" value="Ankyrin_rpt-contain_sf"/>
</dbReference>
<keyword evidence="3" id="KW-0238">DNA-binding</keyword>
<dbReference type="PROSITE" id="PS50254">
    <property type="entry name" value="REL_2"/>
    <property type="match status" value="1"/>
</dbReference>
<dbReference type="Proteomes" id="UP000261580">
    <property type="component" value="Unassembled WGS sequence"/>
</dbReference>
<keyword evidence="11" id="KW-1185">Reference proteome</keyword>
<feature type="region of interest" description="Disordered" evidence="8">
    <location>
        <begin position="596"/>
        <end position="621"/>
    </location>
</feature>
<feature type="compositionally biased region" description="Low complexity" evidence="8">
    <location>
        <begin position="307"/>
        <end position="320"/>
    </location>
</feature>
<dbReference type="InterPro" id="IPR014756">
    <property type="entry name" value="Ig_E-set"/>
</dbReference>
<dbReference type="InterPro" id="IPR000488">
    <property type="entry name" value="Death_dom"/>
</dbReference>
<dbReference type="InterPro" id="IPR037059">
    <property type="entry name" value="RHD_DNA_bind_dom_sf"/>
</dbReference>
<dbReference type="SUPFAM" id="SSF48403">
    <property type="entry name" value="Ankyrin repeat"/>
    <property type="match status" value="1"/>
</dbReference>
<dbReference type="GO" id="GO:0000981">
    <property type="term" value="F:DNA-binding transcription factor activity, RNA polymerase II-specific"/>
    <property type="evidence" value="ECO:0007669"/>
    <property type="project" value="TreeGrafter"/>
</dbReference>
<dbReference type="Ensembl" id="ENSNBRT00000013603.1">
    <property type="protein sequence ID" value="ENSNBRP00000013231.1"/>
    <property type="gene ID" value="ENSNBRG00000010159.1"/>
</dbReference>
<evidence type="ECO:0000256" key="3">
    <source>
        <dbReference type="ARBA" id="ARBA00023125"/>
    </source>
</evidence>
<dbReference type="PANTHER" id="PTHR24169">
    <property type="entry name" value="NUCLEAR FACTOR NF-KAPPA-B PROTEIN"/>
    <property type="match status" value="1"/>
</dbReference>
<dbReference type="InterPro" id="IPR011539">
    <property type="entry name" value="RHD_DNA_bind_dom"/>
</dbReference>
<sequence>MLQETPASNRVTPGHLQPSRIYSSGNILRLADEIVKVDFEKRSVTAPDECFFFTCVCVVAHGPYIQIIEEPKQVRLASYFLFLYKHDEAASRPLCRKDTLCIMDDVTSCRFSNLGILHVTKKGVVEVLSRRLREEKKRLKGPHCHLTDVEESAIVKEAKELGKTMDLNIVRLKFTAYLQDSTGAFTRALKPVVSNPIYDSSDTEIERPVTVFLQLRRKKAGDSSDPKQFTYIPQVLDKEEVLRKKQKPLPHYEHWRGGRGGGGGGAGGFGGSGGGGRNMNGAGGGAGTGGFFNVSFPGFGNGGGAQMSGSAPQSGAAQQQTDRQTGGQSDSPLRQQLLQIGKNRVSQSARQTATALLQYCSTGDARVLLAIQRHLCGIQDGNGDTPLHLAVIHHQTGVIQQLIHTLLSSQQQGIVNTANHLQQVSSSPSCLFLQKLVSCTFKIKASFPDVETTDVIDQQLGNRFRVIRVHAQVAFSERRFVRTLTAVCGYITSAGQESATDDQQQGERAGLDEDTLSRLVDVLSVGDVPWKKLAEKLGMMTLTHLYQDSPAPCRQLLRHYKLGGGAVEGLVEALQSLGLTEGVRLLRNAELRDDKHNTDVTVDSGFGSQPMEDVEPPAGVQ</sequence>
<evidence type="ECO:0000313" key="11">
    <source>
        <dbReference type="Proteomes" id="UP000261580"/>
    </source>
</evidence>
<dbReference type="Pfam" id="PF00554">
    <property type="entry name" value="RHD_DNA_bind"/>
    <property type="match status" value="1"/>
</dbReference>
<keyword evidence="4" id="KW-0010">Activator</keyword>
<dbReference type="InterPro" id="IPR000451">
    <property type="entry name" value="NFkB/Dor"/>
</dbReference>
<dbReference type="PANTHER" id="PTHR24169:SF21">
    <property type="entry name" value="NUCLEAR FACTOR NF-KAPPA-B P100 SUBUNIT"/>
    <property type="match status" value="1"/>
</dbReference>
<evidence type="ECO:0000256" key="7">
    <source>
        <dbReference type="PROSITE-ProRule" id="PRU00023"/>
    </source>
</evidence>
<dbReference type="PROSITE" id="PS50297">
    <property type="entry name" value="ANK_REP_REGION"/>
    <property type="match status" value="1"/>
</dbReference>
<feature type="compositionally biased region" description="Gly residues" evidence="8">
    <location>
        <begin position="258"/>
        <end position="272"/>
    </location>
</feature>
<dbReference type="SUPFAM" id="SSF81296">
    <property type="entry name" value="E set domains"/>
    <property type="match status" value="1"/>
</dbReference>
<feature type="region of interest" description="Disordered" evidence="8">
    <location>
        <begin position="245"/>
        <end position="272"/>
    </location>
</feature>
<keyword evidence="6" id="KW-0539">Nucleus</keyword>
<comment type="subcellular location">
    <subcellularLocation>
        <location evidence="1">Nucleus</location>
    </subcellularLocation>
</comment>
<keyword evidence="5" id="KW-0804">Transcription</keyword>
<dbReference type="Gene3D" id="1.25.40.20">
    <property type="entry name" value="Ankyrin repeat-containing domain"/>
    <property type="match status" value="1"/>
</dbReference>
<feature type="compositionally biased region" description="Polar residues" evidence="8">
    <location>
        <begin position="321"/>
        <end position="331"/>
    </location>
</feature>
<protein>
    <submittedName>
        <fullName evidence="10">Nuclear factor NF-kappa-B p100 subunit-like</fullName>
    </submittedName>
</protein>
<feature type="repeat" description="ANK" evidence="7">
    <location>
        <begin position="382"/>
        <end position="403"/>
    </location>
</feature>
<evidence type="ECO:0000259" key="9">
    <source>
        <dbReference type="PROSITE" id="PS50254"/>
    </source>
</evidence>
<keyword evidence="7" id="KW-0040">ANK repeat</keyword>
<feature type="domain" description="RHD" evidence="9">
    <location>
        <begin position="111"/>
        <end position="204"/>
    </location>
</feature>
<dbReference type="AlphaFoldDB" id="A0A3Q4GVP9"/>
<dbReference type="InterPro" id="IPR011029">
    <property type="entry name" value="DEATH-like_dom_sf"/>
</dbReference>
<dbReference type="GO" id="GO:0005634">
    <property type="term" value="C:nucleus"/>
    <property type="evidence" value="ECO:0007669"/>
    <property type="project" value="UniProtKB-SubCell"/>
</dbReference>
<dbReference type="GO" id="GO:0007399">
    <property type="term" value="P:nervous system development"/>
    <property type="evidence" value="ECO:0007669"/>
    <property type="project" value="UniProtKB-ARBA"/>
</dbReference>
<dbReference type="Gene3D" id="1.10.533.10">
    <property type="entry name" value="Death Domain, Fas"/>
    <property type="match status" value="1"/>
</dbReference>
<dbReference type="GO" id="GO:0000978">
    <property type="term" value="F:RNA polymerase II cis-regulatory region sequence-specific DNA binding"/>
    <property type="evidence" value="ECO:0007669"/>
    <property type="project" value="TreeGrafter"/>
</dbReference>
<evidence type="ECO:0000256" key="6">
    <source>
        <dbReference type="ARBA" id="ARBA00023242"/>
    </source>
</evidence>
<reference evidence="10" key="2">
    <citation type="submission" date="2025-09" db="UniProtKB">
        <authorList>
            <consortium name="Ensembl"/>
        </authorList>
    </citation>
    <scope>IDENTIFICATION</scope>
</reference>
<evidence type="ECO:0000256" key="8">
    <source>
        <dbReference type="SAM" id="MobiDB-lite"/>
    </source>
</evidence>
<dbReference type="InterPro" id="IPR002110">
    <property type="entry name" value="Ankyrin_rpt"/>
</dbReference>
<dbReference type="PROSITE" id="PS50088">
    <property type="entry name" value="ANK_REPEAT"/>
    <property type="match status" value="1"/>
</dbReference>
<feature type="region of interest" description="Disordered" evidence="8">
    <location>
        <begin position="303"/>
        <end position="331"/>
    </location>
</feature>
<evidence type="ECO:0000256" key="4">
    <source>
        <dbReference type="ARBA" id="ARBA00023159"/>
    </source>
</evidence>
<dbReference type="Bgee" id="ENSNBRG00000010159">
    <property type="expression patterns" value="Expressed in blood and 8 other cell types or tissues"/>
</dbReference>
<dbReference type="SUPFAM" id="SSF47986">
    <property type="entry name" value="DEATH domain"/>
    <property type="match status" value="1"/>
</dbReference>
<name>A0A3Q4GVP9_NEOBR</name>
<evidence type="ECO:0000256" key="1">
    <source>
        <dbReference type="ARBA" id="ARBA00004123"/>
    </source>
</evidence>
<dbReference type="STRING" id="32507.ENSNBRP00000013231"/>